<reference evidence="2" key="1">
    <citation type="submission" date="2022-04" db="EMBL/GenBank/DDBJ databases">
        <title>Carnegiea gigantea Genome sequencing and assembly v2.</title>
        <authorList>
            <person name="Copetti D."/>
            <person name="Sanderson M.J."/>
            <person name="Burquez A."/>
            <person name="Wojciechowski M.F."/>
        </authorList>
    </citation>
    <scope>NUCLEOTIDE SEQUENCE</scope>
    <source>
        <strain evidence="2">SGP5-SGP5p</strain>
        <tissue evidence="2">Aerial part</tissue>
    </source>
</reference>
<comment type="caution">
    <text evidence="2">The sequence shown here is derived from an EMBL/GenBank/DDBJ whole genome shotgun (WGS) entry which is preliminary data.</text>
</comment>
<protein>
    <submittedName>
        <fullName evidence="2">Uncharacterized protein</fullName>
    </submittedName>
</protein>
<name>A0A9Q1GNJ8_9CARY</name>
<keyword evidence="3" id="KW-1185">Reference proteome</keyword>
<organism evidence="2 3">
    <name type="scientific">Carnegiea gigantea</name>
    <dbReference type="NCBI Taxonomy" id="171969"/>
    <lineage>
        <taxon>Eukaryota</taxon>
        <taxon>Viridiplantae</taxon>
        <taxon>Streptophyta</taxon>
        <taxon>Embryophyta</taxon>
        <taxon>Tracheophyta</taxon>
        <taxon>Spermatophyta</taxon>
        <taxon>Magnoliopsida</taxon>
        <taxon>eudicotyledons</taxon>
        <taxon>Gunneridae</taxon>
        <taxon>Pentapetalae</taxon>
        <taxon>Caryophyllales</taxon>
        <taxon>Cactineae</taxon>
        <taxon>Cactaceae</taxon>
        <taxon>Cactoideae</taxon>
        <taxon>Echinocereeae</taxon>
        <taxon>Carnegiea</taxon>
    </lineage>
</organism>
<dbReference type="AlphaFoldDB" id="A0A9Q1GNJ8"/>
<feature type="region of interest" description="Disordered" evidence="1">
    <location>
        <begin position="224"/>
        <end position="287"/>
    </location>
</feature>
<sequence length="287" mass="31758">MVFSYFLNTEQVANYIRATFIWSRREHVCPLQLLPRDYRGLCPYFDLDAAEASARDFCIPKQTQAVFYTMVLNDAMALGVTCVIVADAVTVRLSCLRKGGCILYYVCVSMSSCCSSSGNVPRRSASPQMEGCHPQFPSLPTLIDGRVVAHIPPNNQFREPKKIPYDVLIYKPDTPSWSSYEYSFTPNILSIEEDVVYPSKINVAVNRMHDLQEHRMATIRSSVAVESTSTSSSLGGNEWLRKGHTQEEGLCSGRAGPGSRGREQALEKLSPLESGQATAEQIATGAK</sequence>
<evidence type="ECO:0000313" key="3">
    <source>
        <dbReference type="Proteomes" id="UP001153076"/>
    </source>
</evidence>
<feature type="compositionally biased region" description="Low complexity" evidence="1">
    <location>
        <begin position="224"/>
        <end position="233"/>
    </location>
</feature>
<gene>
    <name evidence="2" type="ORF">Cgig2_027658</name>
</gene>
<evidence type="ECO:0000313" key="2">
    <source>
        <dbReference type="EMBL" id="KAJ8422577.1"/>
    </source>
</evidence>
<dbReference type="EMBL" id="JAKOGI010002218">
    <property type="protein sequence ID" value="KAJ8422577.1"/>
    <property type="molecule type" value="Genomic_DNA"/>
</dbReference>
<proteinExistence type="predicted"/>
<accession>A0A9Q1GNJ8</accession>
<dbReference type="Proteomes" id="UP001153076">
    <property type="component" value="Unassembled WGS sequence"/>
</dbReference>
<evidence type="ECO:0000256" key="1">
    <source>
        <dbReference type="SAM" id="MobiDB-lite"/>
    </source>
</evidence>